<dbReference type="Proteomes" id="UP000190868">
    <property type="component" value="Chromosome"/>
</dbReference>
<dbReference type="EMBL" id="CP017258">
    <property type="protein sequence ID" value="AQW87353.1"/>
    <property type="molecule type" value="Genomic_DNA"/>
</dbReference>
<dbReference type="AlphaFoldDB" id="A0A1S6U6L4"/>
<gene>
    <name evidence="1" type="ORF">CPIN18021_0519</name>
</gene>
<organism evidence="1 2">
    <name type="scientific">Campylobacter pinnipediorum subsp. caledonicus</name>
    <dbReference type="NCBI Taxonomy" id="1874362"/>
    <lineage>
        <taxon>Bacteria</taxon>
        <taxon>Pseudomonadati</taxon>
        <taxon>Campylobacterota</taxon>
        <taxon>Epsilonproteobacteria</taxon>
        <taxon>Campylobacterales</taxon>
        <taxon>Campylobacteraceae</taxon>
        <taxon>Campylobacter</taxon>
    </lineage>
</organism>
<protein>
    <submittedName>
        <fullName evidence="1">Uncharacterized protein</fullName>
    </submittedName>
</protein>
<accession>A0A1S6U6L4</accession>
<proteinExistence type="predicted"/>
<dbReference type="KEGG" id="cpin:CPIN18020_0514"/>
<name>A0A1S6U6L4_9BACT</name>
<keyword evidence="2" id="KW-1185">Reference proteome</keyword>
<sequence>MRFIPIIKMAVMTIYGSAGEDTVYGGKSDKYYVGYKDIIEDRDGKESELCINQLNV</sequence>
<evidence type="ECO:0000313" key="1">
    <source>
        <dbReference type="EMBL" id="AQW87353.1"/>
    </source>
</evidence>
<evidence type="ECO:0000313" key="2">
    <source>
        <dbReference type="Proteomes" id="UP000190868"/>
    </source>
</evidence>
<reference evidence="2" key="1">
    <citation type="submission" date="2016-09" db="EMBL/GenBank/DDBJ databases">
        <title>Comparative genomics of the Campylobacter concisus group.</title>
        <authorList>
            <person name="Miller W.G."/>
            <person name="Yee E."/>
            <person name="Chapman M.H."/>
            <person name="Huynh S."/>
            <person name="Bono J.L."/>
            <person name="On S.L.W."/>
            <person name="StLeger J."/>
            <person name="Foster G."/>
            <person name="Parker C.T."/>
        </authorList>
    </citation>
    <scope>NUCLEOTIDE SEQUENCE [LARGE SCALE GENOMIC DNA]</scope>
    <source>
        <strain evidence="2">RM18021</strain>
    </source>
</reference>